<protein>
    <submittedName>
        <fullName evidence="9">Neurotrypsin</fullName>
    </submittedName>
</protein>
<dbReference type="PANTHER" id="PTHR48071:SF28">
    <property type="entry name" value="SRCR DOMAIN-CONTAINING PROTEIN"/>
    <property type="match status" value="1"/>
</dbReference>
<dbReference type="PANTHER" id="PTHR48071">
    <property type="entry name" value="SRCR DOMAIN-CONTAINING PROTEIN"/>
    <property type="match status" value="1"/>
</dbReference>
<name>A0A9Q1BWX9_HOLLE</name>
<dbReference type="GO" id="GO:0016020">
    <property type="term" value="C:membrane"/>
    <property type="evidence" value="ECO:0007669"/>
    <property type="project" value="InterPro"/>
</dbReference>
<evidence type="ECO:0000313" key="9">
    <source>
        <dbReference type="EMBL" id="KAJ8034367.1"/>
    </source>
</evidence>
<evidence type="ECO:0000259" key="8">
    <source>
        <dbReference type="PROSITE" id="PS50287"/>
    </source>
</evidence>
<gene>
    <name evidence="9" type="ORF">HOLleu_21167</name>
</gene>
<keyword evidence="10" id="KW-1185">Reference proteome</keyword>
<dbReference type="Pfam" id="PF00530">
    <property type="entry name" value="SRCR"/>
    <property type="match status" value="1"/>
</dbReference>
<dbReference type="SMART" id="SM00202">
    <property type="entry name" value="SR"/>
    <property type="match status" value="1"/>
</dbReference>
<reference evidence="9" key="1">
    <citation type="submission" date="2021-10" db="EMBL/GenBank/DDBJ databases">
        <title>Tropical sea cucumber genome reveals ecological adaptation and Cuvierian tubules defense mechanism.</title>
        <authorList>
            <person name="Chen T."/>
        </authorList>
    </citation>
    <scope>NUCLEOTIDE SEQUENCE</scope>
    <source>
        <strain evidence="9">Nanhai2018</strain>
        <tissue evidence="9">Muscle</tissue>
    </source>
</reference>
<keyword evidence="1 7" id="KW-0732">Signal</keyword>
<feature type="domain" description="SRCR" evidence="8">
    <location>
        <begin position="25"/>
        <end position="122"/>
    </location>
</feature>
<feature type="disulfide bond" evidence="6">
    <location>
        <begin position="91"/>
        <end position="101"/>
    </location>
</feature>
<dbReference type="InterPro" id="IPR001190">
    <property type="entry name" value="SRCR"/>
</dbReference>
<dbReference type="AlphaFoldDB" id="A0A9Q1BWX9"/>
<dbReference type="InterPro" id="IPR036772">
    <property type="entry name" value="SRCR-like_dom_sf"/>
</dbReference>
<comment type="caution">
    <text evidence="6">Lacks conserved residue(s) required for the propagation of feature annotation.</text>
</comment>
<dbReference type="PRINTS" id="PR00258">
    <property type="entry name" value="SPERACTRCPTR"/>
</dbReference>
<keyword evidence="3 6" id="KW-1015">Disulfide bond</keyword>
<evidence type="ECO:0000256" key="3">
    <source>
        <dbReference type="ARBA" id="ARBA00023157"/>
    </source>
</evidence>
<organism evidence="9 10">
    <name type="scientific">Holothuria leucospilota</name>
    <name type="common">Black long sea cucumber</name>
    <name type="synonym">Mertensiothuria leucospilota</name>
    <dbReference type="NCBI Taxonomy" id="206669"/>
    <lineage>
        <taxon>Eukaryota</taxon>
        <taxon>Metazoa</taxon>
        <taxon>Echinodermata</taxon>
        <taxon>Eleutherozoa</taxon>
        <taxon>Echinozoa</taxon>
        <taxon>Holothuroidea</taxon>
        <taxon>Aspidochirotacea</taxon>
        <taxon>Aspidochirotida</taxon>
        <taxon>Holothuriidae</taxon>
        <taxon>Holothuria</taxon>
    </lineage>
</organism>
<dbReference type="SUPFAM" id="SSF56487">
    <property type="entry name" value="SRCR-like"/>
    <property type="match status" value="1"/>
</dbReference>
<keyword evidence="5" id="KW-0325">Glycoprotein</keyword>
<evidence type="ECO:0000256" key="2">
    <source>
        <dbReference type="ARBA" id="ARBA00022737"/>
    </source>
</evidence>
<dbReference type="FunFam" id="3.10.250.10:FF:000007">
    <property type="entry name" value="Soluble scavenger receptor cysteine-rich domain-containing protein SSC5D"/>
    <property type="match status" value="1"/>
</dbReference>
<sequence>MLLCCFFFFCCFSYFCRQGSGLQGIRLADGRTGPNSRVEILQDDQWGTVCGDDQWDLDDARVVCQQLGYHNATNSYRNASGRFAWMSKVQCQGNETSISSCRHERSQQENCPMEDYAGLHCKDGYDNVTFPTVRFR</sequence>
<evidence type="ECO:0000256" key="1">
    <source>
        <dbReference type="ARBA" id="ARBA00022729"/>
    </source>
</evidence>
<evidence type="ECO:0000313" key="10">
    <source>
        <dbReference type="Proteomes" id="UP001152320"/>
    </source>
</evidence>
<keyword evidence="2" id="KW-0677">Repeat</keyword>
<evidence type="ECO:0000256" key="7">
    <source>
        <dbReference type="SAM" id="SignalP"/>
    </source>
</evidence>
<dbReference type="PROSITE" id="PS50287">
    <property type="entry name" value="SRCR_2"/>
    <property type="match status" value="1"/>
</dbReference>
<evidence type="ECO:0000256" key="6">
    <source>
        <dbReference type="PROSITE-ProRule" id="PRU00196"/>
    </source>
</evidence>
<accession>A0A9Q1BWX9</accession>
<dbReference type="EMBL" id="JAIZAY010000010">
    <property type="protein sequence ID" value="KAJ8034367.1"/>
    <property type="molecule type" value="Genomic_DNA"/>
</dbReference>
<dbReference type="Gene3D" id="3.10.250.10">
    <property type="entry name" value="SRCR-like domain"/>
    <property type="match status" value="1"/>
</dbReference>
<comment type="caution">
    <text evidence="9">The sequence shown here is derived from an EMBL/GenBank/DDBJ whole genome shotgun (WGS) entry which is preliminary data.</text>
</comment>
<proteinExistence type="predicted"/>
<feature type="chain" id="PRO_5040415881" evidence="7">
    <location>
        <begin position="22"/>
        <end position="136"/>
    </location>
</feature>
<evidence type="ECO:0000256" key="5">
    <source>
        <dbReference type="ARBA" id="ARBA00023180"/>
    </source>
</evidence>
<keyword evidence="4" id="KW-0675">Receptor</keyword>
<feature type="signal peptide" evidence="7">
    <location>
        <begin position="1"/>
        <end position="21"/>
    </location>
</feature>
<dbReference type="OrthoDB" id="536948at2759"/>
<evidence type="ECO:0000256" key="4">
    <source>
        <dbReference type="ARBA" id="ARBA00023170"/>
    </source>
</evidence>
<dbReference type="Proteomes" id="UP001152320">
    <property type="component" value="Chromosome 10"/>
</dbReference>